<dbReference type="AlphaFoldDB" id="A0A1G6ZDJ6"/>
<dbReference type="InterPro" id="IPR002656">
    <property type="entry name" value="Acyl_transf_3_dom"/>
</dbReference>
<evidence type="ECO:0000313" key="1">
    <source>
        <dbReference type="EMBL" id="SDE00353.1"/>
    </source>
</evidence>
<dbReference type="EMBL" id="FMZE01000016">
    <property type="protein sequence ID" value="SDE00353.1"/>
    <property type="molecule type" value="Genomic_DNA"/>
</dbReference>
<dbReference type="Proteomes" id="UP000199494">
    <property type="component" value="Unassembled WGS sequence"/>
</dbReference>
<dbReference type="GO" id="GO:0016747">
    <property type="term" value="F:acyltransferase activity, transferring groups other than amino-acyl groups"/>
    <property type="evidence" value="ECO:0007669"/>
    <property type="project" value="InterPro"/>
</dbReference>
<evidence type="ECO:0000313" key="2">
    <source>
        <dbReference type="Proteomes" id="UP000199494"/>
    </source>
</evidence>
<gene>
    <name evidence="1" type="ORF">SAMN05421630_11637</name>
</gene>
<reference evidence="1 2" key="1">
    <citation type="submission" date="2016-10" db="EMBL/GenBank/DDBJ databases">
        <authorList>
            <person name="de Groot N.N."/>
        </authorList>
    </citation>
    <scope>NUCLEOTIDE SEQUENCE [LARGE SCALE GENOMIC DNA]</scope>
    <source>
        <strain evidence="1 2">CGMCC 4.5506</strain>
    </source>
</reference>
<keyword evidence="1" id="KW-0808">Transferase</keyword>
<name>A0A1G6ZDJ6_9PSEU</name>
<dbReference type="Pfam" id="PF01757">
    <property type="entry name" value="Acyl_transf_3"/>
    <property type="match status" value="1"/>
</dbReference>
<accession>A0A1G6ZDJ6</accession>
<proteinExistence type="predicted"/>
<keyword evidence="2" id="KW-1185">Reference proteome</keyword>
<protein>
    <submittedName>
        <fullName evidence="1">Acyltransferase family protein</fullName>
    </submittedName>
</protein>
<sequence length="436" mass="45840">MAVPEAFPDQAWPMSISRLDPRQHTRDRFLDVIRAIAILGVVIQHWAMPVLDYSGGTLTTGNALATPGWWVITWLSQVMPLVFFAGGAANLISLRRASSPRSWLASRLGRLLLPVLPLFAVWLVVPKVLTAFGVAGQPVAVASAIAAQLLWFLAVYLLTVLATPLMAAAHRRWGLGVPVALSVAAALIDVVRFDVFGLAGYANAVFVWLAVHQLGFHYVDGALGRLSRRGALTMAGAGFAATALLVAFGPYATSMIGMPGAAVSNMSPPTLCLVTLAVGQIGLALAARPALNRIAERRAIGSALSWIGPRFMSIYLWHMPALVVVSGLTVLAMDYATPDPGSLRWFVMLPLWLAATGLVLVGLLAVFGRFESARGPATASVPTWQLATAGLLASGGLLGLAAKGFGGDPAIWIVLVVAGFLLSTTTVSRARAATVG</sequence>
<keyword evidence="1" id="KW-0012">Acyltransferase</keyword>
<organism evidence="1 2">
    <name type="scientific">Prauserella marina</name>
    <dbReference type="NCBI Taxonomy" id="530584"/>
    <lineage>
        <taxon>Bacteria</taxon>
        <taxon>Bacillati</taxon>
        <taxon>Actinomycetota</taxon>
        <taxon>Actinomycetes</taxon>
        <taxon>Pseudonocardiales</taxon>
        <taxon>Pseudonocardiaceae</taxon>
        <taxon>Prauserella</taxon>
    </lineage>
</organism>
<dbReference type="STRING" id="530584.SAMN05421630_11637"/>